<gene>
    <name evidence="2" type="ORF">V1477_003569</name>
</gene>
<dbReference type="Pfam" id="PF00109">
    <property type="entry name" value="ketoacyl-synt"/>
    <property type="match status" value="1"/>
</dbReference>
<reference evidence="2 3" key="1">
    <citation type="journal article" date="2024" name="Ann. Entomol. Soc. Am.">
        <title>Genomic analyses of the southern and eastern yellowjacket wasps (Hymenoptera: Vespidae) reveal evolutionary signatures of social life.</title>
        <authorList>
            <person name="Catto M.A."/>
            <person name="Caine P.B."/>
            <person name="Orr S.E."/>
            <person name="Hunt B.G."/>
            <person name="Goodisman M.A.D."/>
        </authorList>
    </citation>
    <scope>NUCLEOTIDE SEQUENCE [LARGE SCALE GENOMIC DNA]</scope>
    <source>
        <strain evidence="2">232</strain>
        <tissue evidence="2">Head and thorax</tissue>
    </source>
</reference>
<name>A0ABD2CT40_VESMC</name>
<protein>
    <submittedName>
        <fullName evidence="2">Fatty acid synthase-like</fullName>
    </submittedName>
</protein>
<accession>A0ABD2CT40</accession>
<organism evidence="2 3">
    <name type="scientific">Vespula maculifrons</name>
    <name type="common">Eastern yellow jacket</name>
    <name type="synonym">Wasp</name>
    <dbReference type="NCBI Taxonomy" id="7453"/>
    <lineage>
        <taxon>Eukaryota</taxon>
        <taxon>Metazoa</taxon>
        <taxon>Ecdysozoa</taxon>
        <taxon>Arthropoda</taxon>
        <taxon>Hexapoda</taxon>
        <taxon>Insecta</taxon>
        <taxon>Pterygota</taxon>
        <taxon>Neoptera</taxon>
        <taxon>Endopterygota</taxon>
        <taxon>Hymenoptera</taxon>
        <taxon>Apocrita</taxon>
        <taxon>Aculeata</taxon>
        <taxon>Vespoidea</taxon>
        <taxon>Vespidae</taxon>
        <taxon>Vespinae</taxon>
        <taxon>Vespula</taxon>
    </lineage>
</organism>
<evidence type="ECO:0000259" key="1">
    <source>
        <dbReference type="Pfam" id="PF00109"/>
    </source>
</evidence>
<dbReference type="Proteomes" id="UP001607303">
    <property type="component" value="Unassembled WGS sequence"/>
</dbReference>
<dbReference type="SUPFAM" id="SSF53901">
    <property type="entry name" value="Thiolase-like"/>
    <property type="match status" value="1"/>
</dbReference>
<dbReference type="EMBL" id="JAYRBN010000032">
    <property type="protein sequence ID" value="KAL2748284.1"/>
    <property type="molecule type" value="Genomic_DNA"/>
</dbReference>
<dbReference type="InterPro" id="IPR014030">
    <property type="entry name" value="Ketoacyl_synth_N"/>
</dbReference>
<dbReference type="AlphaFoldDB" id="A0ABD2CT40"/>
<evidence type="ECO:0000313" key="2">
    <source>
        <dbReference type="EMBL" id="KAL2748284.1"/>
    </source>
</evidence>
<evidence type="ECO:0000313" key="3">
    <source>
        <dbReference type="Proteomes" id="UP001607303"/>
    </source>
</evidence>
<keyword evidence="3" id="KW-1185">Reference proteome</keyword>
<feature type="domain" description="Beta-ketoacyl synthase-like N-terminal" evidence="1">
    <location>
        <begin position="28"/>
        <end position="68"/>
    </location>
</feature>
<sequence>MTGYEEIVLKKKKKSYRFVKYANSEQGEEVLISGFAGKFPESNNVDELRDNLFNRKDCIIDEKCRWKLDTDAGINPKDIPGTRTGVLVSICFSNTEATLN</sequence>
<comment type="caution">
    <text evidence="2">The sequence shown here is derived from an EMBL/GenBank/DDBJ whole genome shotgun (WGS) entry which is preliminary data.</text>
</comment>
<dbReference type="InterPro" id="IPR016039">
    <property type="entry name" value="Thiolase-like"/>
</dbReference>
<proteinExistence type="predicted"/>